<accession>A0A1H0JRY8</accession>
<dbReference type="OrthoDB" id="6966367at2"/>
<keyword evidence="3" id="KW-1185">Reference proteome</keyword>
<dbReference type="EMBL" id="FNIJ01000011">
    <property type="protein sequence ID" value="SDO46310.1"/>
    <property type="molecule type" value="Genomic_DNA"/>
</dbReference>
<dbReference type="InterPro" id="IPR036887">
    <property type="entry name" value="HTH_APSES_sf"/>
</dbReference>
<reference evidence="3" key="1">
    <citation type="submission" date="2016-10" db="EMBL/GenBank/DDBJ databases">
        <authorList>
            <person name="Varghese N."/>
            <person name="Submissions S."/>
        </authorList>
    </citation>
    <scope>NUCLEOTIDE SEQUENCE [LARGE SCALE GENOMIC DNA]</scope>
    <source>
        <strain evidence="3">JCM 21621</strain>
    </source>
</reference>
<dbReference type="Proteomes" id="UP000242957">
    <property type="component" value="Unassembled WGS sequence"/>
</dbReference>
<dbReference type="RefSeq" id="WP_084311251.1">
    <property type="nucleotide sequence ID" value="NZ_FNIJ01000011.1"/>
</dbReference>
<evidence type="ECO:0000313" key="3">
    <source>
        <dbReference type="Proteomes" id="UP000242957"/>
    </source>
</evidence>
<evidence type="ECO:0000313" key="2">
    <source>
        <dbReference type="EMBL" id="SDO46310.1"/>
    </source>
</evidence>
<protein>
    <submittedName>
        <fullName evidence="2">KilA-N domain-containing protein</fullName>
    </submittedName>
</protein>
<evidence type="ECO:0000259" key="1">
    <source>
        <dbReference type="PROSITE" id="PS51301"/>
    </source>
</evidence>
<dbReference type="PROSITE" id="PS51301">
    <property type="entry name" value="KILA_N"/>
    <property type="match status" value="1"/>
</dbReference>
<dbReference type="SUPFAM" id="SSF54616">
    <property type="entry name" value="DNA-binding domain of Mlu1-box binding protein MBP1"/>
    <property type="match status" value="1"/>
</dbReference>
<sequence>MSARIIPFDFQGRAVTFTSDGWINATEAAARFGKRPVDWLRLDETAAYVEVMAGALGLEGKVSQNHFGLVRASRGGKSPGTWLHPKLAVRFAQWLDVRFAVWCDLNIDDLLRGDGKLWANARREASIGYRGLCDALALNCEAQGKAPQRHHFINEARLINEVITGTFSGRDRDQLNAHELEIVTLVELRDSVLIGQGMAYADRKGNLLRYVQQLLAKQIGGYAA</sequence>
<dbReference type="InterPro" id="IPR017880">
    <property type="entry name" value="KilA_N"/>
</dbReference>
<dbReference type="GO" id="GO:0003677">
    <property type="term" value="F:DNA binding"/>
    <property type="evidence" value="ECO:0007669"/>
    <property type="project" value="InterPro"/>
</dbReference>
<dbReference type="AlphaFoldDB" id="A0A1H0JRY8"/>
<dbReference type="SMART" id="SM01252">
    <property type="entry name" value="KilA-N"/>
    <property type="match status" value="1"/>
</dbReference>
<proteinExistence type="predicted"/>
<name>A0A1H0JRY8_9PSED</name>
<dbReference type="Pfam" id="PF04383">
    <property type="entry name" value="KilA-N"/>
    <property type="match status" value="1"/>
</dbReference>
<gene>
    <name evidence="2" type="ORF">SAMN05216193_111178</name>
</gene>
<organism evidence="2 3">
    <name type="scientific">Pseudomonas jinjuensis</name>
    <dbReference type="NCBI Taxonomy" id="198616"/>
    <lineage>
        <taxon>Bacteria</taxon>
        <taxon>Pseudomonadati</taxon>
        <taxon>Pseudomonadota</taxon>
        <taxon>Gammaproteobacteria</taxon>
        <taxon>Pseudomonadales</taxon>
        <taxon>Pseudomonadaceae</taxon>
        <taxon>Pseudomonas</taxon>
    </lineage>
</organism>
<feature type="domain" description="KilA-N" evidence="1">
    <location>
        <begin position="4"/>
        <end position="110"/>
    </location>
</feature>
<dbReference type="InterPro" id="IPR018004">
    <property type="entry name" value="KilA/APSES_HTH"/>
</dbReference>
<dbReference type="STRING" id="198616.SAMN05216193_111178"/>